<dbReference type="AlphaFoldDB" id="A0A2H3GK71"/>
<reference evidence="2 3" key="2">
    <citation type="journal article" date="2017" name="Sci. Rep.">
        <title>A mobile pathogenicity chromosome in Fusarium oxysporum for infection of multiple cucurbit species.</title>
        <authorList>
            <person name="van Dam P."/>
            <person name="Fokkens L."/>
            <person name="Ayukawa Y."/>
            <person name="van der Gragt M."/>
            <person name="Ter Horst A."/>
            <person name="Brankovics B."/>
            <person name="Houterman P.M."/>
            <person name="Arie T."/>
            <person name="Rep M."/>
        </authorList>
    </citation>
    <scope>NUCLEOTIDE SEQUENCE [LARGE SCALE GENOMIC DNA]</scope>
    <source>
        <strain evidence="2 3">Forc016</strain>
    </source>
</reference>
<comment type="caution">
    <text evidence="2">The sequence shown here is derived from an EMBL/GenBank/DDBJ whole genome shotgun (WGS) entry which is preliminary data.</text>
</comment>
<sequence>MDESLGSELGRKRRGRPRQYATPQDKTNANVEQRRAKRQKATSDKRAEHHAHFYNAGTLSLPPVSLQVDGRASVQRSDHRLESAAMLSEIDVTLRNLMVQISRISFLRLPLP</sequence>
<organism evidence="2 3">
    <name type="scientific">Fusarium oxysporum f. sp. radicis-cucumerinum</name>
    <dbReference type="NCBI Taxonomy" id="327505"/>
    <lineage>
        <taxon>Eukaryota</taxon>
        <taxon>Fungi</taxon>
        <taxon>Dikarya</taxon>
        <taxon>Ascomycota</taxon>
        <taxon>Pezizomycotina</taxon>
        <taxon>Sordariomycetes</taxon>
        <taxon>Hypocreomycetidae</taxon>
        <taxon>Hypocreales</taxon>
        <taxon>Nectriaceae</taxon>
        <taxon>Fusarium</taxon>
        <taxon>Fusarium oxysporum species complex</taxon>
    </lineage>
</organism>
<feature type="compositionally biased region" description="Polar residues" evidence="1">
    <location>
        <begin position="21"/>
        <end position="31"/>
    </location>
</feature>
<dbReference type="Proteomes" id="UP000219602">
    <property type="component" value="Chromosome 11"/>
</dbReference>
<protein>
    <submittedName>
        <fullName evidence="2">Uncharacterized protein</fullName>
    </submittedName>
</protein>
<accession>A0A2H3GK71</accession>
<feature type="region of interest" description="Disordered" evidence="1">
    <location>
        <begin position="1"/>
        <end position="48"/>
    </location>
</feature>
<dbReference type="EMBL" id="MABQ02000009">
    <property type="protein sequence ID" value="PCD25963.1"/>
    <property type="molecule type" value="Genomic_DNA"/>
</dbReference>
<dbReference type="STRING" id="327505.A0A2H3GK71"/>
<proteinExistence type="predicted"/>
<evidence type="ECO:0000256" key="1">
    <source>
        <dbReference type="SAM" id="MobiDB-lite"/>
    </source>
</evidence>
<reference evidence="2 3" key="1">
    <citation type="journal article" date="2016" name="Environ. Microbiol.">
        <title>Effector profiles distinguish formae speciales of Fusarium oxysporum.</title>
        <authorList>
            <person name="van Dam P."/>
            <person name="Fokkens L."/>
            <person name="Schmidt S.M."/>
            <person name="Linmans J.H."/>
            <person name="Kistler H.C."/>
            <person name="Ma L.J."/>
            <person name="Rep M."/>
        </authorList>
    </citation>
    <scope>NUCLEOTIDE SEQUENCE [LARGE SCALE GENOMIC DNA]</scope>
    <source>
        <strain evidence="2 3">Forc016</strain>
    </source>
</reference>
<evidence type="ECO:0000313" key="2">
    <source>
        <dbReference type="EMBL" id="PCD25963.1"/>
    </source>
</evidence>
<evidence type="ECO:0000313" key="3">
    <source>
        <dbReference type="Proteomes" id="UP000219602"/>
    </source>
</evidence>
<name>A0A2H3GK71_FUSOX</name>
<gene>
    <name evidence="2" type="ORF">AU210_012397</name>
</gene>